<organism evidence="1 2">
    <name type="scientific">Dovyalis caffra</name>
    <dbReference type="NCBI Taxonomy" id="77055"/>
    <lineage>
        <taxon>Eukaryota</taxon>
        <taxon>Viridiplantae</taxon>
        <taxon>Streptophyta</taxon>
        <taxon>Embryophyta</taxon>
        <taxon>Tracheophyta</taxon>
        <taxon>Spermatophyta</taxon>
        <taxon>Magnoliopsida</taxon>
        <taxon>eudicotyledons</taxon>
        <taxon>Gunneridae</taxon>
        <taxon>Pentapetalae</taxon>
        <taxon>rosids</taxon>
        <taxon>fabids</taxon>
        <taxon>Malpighiales</taxon>
        <taxon>Salicaceae</taxon>
        <taxon>Flacourtieae</taxon>
        <taxon>Dovyalis</taxon>
    </lineage>
</organism>
<dbReference type="AlphaFoldDB" id="A0AAV1SPT2"/>
<protein>
    <submittedName>
        <fullName evidence="1">Uncharacterized protein</fullName>
    </submittedName>
</protein>
<evidence type="ECO:0000313" key="1">
    <source>
        <dbReference type="EMBL" id="CAK7356000.1"/>
    </source>
</evidence>
<dbReference type="Proteomes" id="UP001314170">
    <property type="component" value="Unassembled WGS sequence"/>
</dbReference>
<evidence type="ECO:0000313" key="2">
    <source>
        <dbReference type="Proteomes" id="UP001314170"/>
    </source>
</evidence>
<comment type="caution">
    <text evidence="1">The sequence shown here is derived from an EMBL/GenBank/DDBJ whole genome shotgun (WGS) entry which is preliminary data.</text>
</comment>
<sequence length="87" mass="9507">MDFLERLEDPRHGRGISKKGWDILNMGDNPRIGMDFMFHPGDSCEVGSVEDGISRQPSSMKRISGIVGLSRGSSAVQRTLSSLTIQG</sequence>
<accession>A0AAV1SPT2</accession>
<dbReference type="EMBL" id="CAWUPB010001197">
    <property type="protein sequence ID" value="CAK7356000.1"/>
    <property type="molecule type" value="Genomic_DNA"/>
</dbReference>
<proteinExistence type="predicted"/>
<keyword evidence="2" id="KW-1185">Reference proteome</keyword>
<name>A0AAV1SPT2_9ROSI</name>
<gene>
    <name evidence="1" type="ORF">DCAF_LOCUS26265</name>
</gene>
<reference evidence="1 2" key="1">
    <citation type="submission" date="2024-01" db="EMBL/GenBank/DDBJ databases">
        <authorList>
            <person name="Waweru B."/>
        </authorList>
    </citation>
    <scope>NUCLEOTIDE SEQUENCE [LARGE SCALE GENOMIC DNA]</scope>
</reference>